<keyword evidence="3" id="KW-1185">Reference proteome</keyword>
<proteinExistence type="predicted"/>
<keyword evidence="1" id="KW-0472">Membrane</keyword>
<evidence type="ECO:0000313" key="3">
    <source>
        <dbReference type="Proteomes" id="UP001595945"/>
    </source>
</evidence>
<evidence type="ECO:0000256" key="1">
    <source>
        <dbReference type="SAM" id="Phobius"/>
    </source>
</evidence>
<feature type="transmembrane region" description="Helical" evidence="1">
    <location>
        <begin position="35"/>
        <end position="54"/>
    </location>
</feature>
<dbReference type="RefSeq" id="WP_254269914.1">
    <property type="nucleotide sequence ID" value="NZ_CP100400.1"/>
</dbReference>
<gene>
    <name evidence="2" type="ORF">ACFO9K_08675</name>
</gene>
<sequence length="58" mass="6265">MENSDTFSFAMMVLVCSVALFVYADTQDDGVRRAATFAVVTSTVVMAGFGYRIGKDTT</sequence>
<dbReference type="AlphaFoldDB" id="A0ABD5Q0T9"/>
<name>A0ABD5Q0T9_9EURY</name>
<protein>
    <submittedName>
        <fullName evidence="2">Uncharacterized protein</fullName>
    </submittedName>
</protein>
<keyword evidence="1" id="KW-0812">Transmembrane</keyword>
<feature type="transmembrane region" description="Helical" evidence="1">
    <location>
        <begin position="6"/>
        <end position="23"/>
    </location>
</feature>
<keyword evidence="1" id="KW-1133">Transmembrane helix</keyword>
<comment type="caution">
    <text evidence="2">The sequence shown here is derived from an EMBL/GenBank/DDBJ whole genome shotgun (WGS) entry which is preliminary data.</text>
</comment>
<dbReference type="Proteomes" id="UP001595945">
    <property type="component" value="Unassembled WGS sequence"/>
</dbReference>
<reference evidence="2 3" key="1">
    <citation type="journal article" date="2019" name="Int. J. Syst. Evol. Microbiol.">
        <title>The Global Catalogue of Microorganisms (GCM) 10K type strain sequencing project: providing services to taxonomists for standard genome sequencing and annotation.</title>
        <authorList>
            <consortium name="The Broad Institute Genomics Platform"/>
            <consortium name="The Broad Institute Genome Sequencing Center for Infectious Disease"/>
            <person name="Wu L."/>
            <person name="Ma J."/>
        </authorList>
    </citation>
    <scope>NUCLEOTIDE SEQUENCE [LARGE SCALE GENOMIC DNA]</scope>
    <source>
        <strain evidence="2 3">XZYJ18</strain>
    </source>
</reference>
<dbReference type="EMBL" id="JBHSHT010000001">
    <property type="protein sequence ID" value="MFC4824336.1"/>
    <property type="molecule type" value="Genomic_DNA"/>
</dbReference>
<evidence type="ECO:0000313" key="2">
    <source>
        <dbReference type="EMBL" id="MFC4824336.1"/>
    </source>
</evidence>
<organism evidence="2 3">
    <name type="scientific">Halorussus aquaticus</name>
    <dbReference type="NCBI Taxonomy" id="2953748"/>
    <lineage>
        <taxon>Archaea</taxon>
        <taxon>Methanobacteriati</taxon>
        <taxon>Methanobacteriota</taxon>
        <taxon>Stenosarchaea group</taxon>
        <taxon>Halobacteria</taxon>
        <taxon>Halobacteriales</taxon>
        <taxon>Haladaptataceae</taxon>
        <taxon>Halorussus</taxon>
    </lineage>
</organism>
<accession>A0ABD5Q0T9</accession>
<dbReference type="GeneID" id="73044980"/>